<proteinExistence type="predicted"/>
<sequence>MYNNNNYYLLRQLTPFIIQHFFLFLLFSSSRFPCQIRAQYSIYFIYFLIQFKKTAQKIFNCSFSFKNNFCCPSSRTIH</sequence>
<keyword evidence="1" id="KW-0812">Transmembrane</keyword>
<organism evidence="2 3">
    <name type="scientific">Meloidogyne enterolobii</name>
    <name type="common">Root-knot nematode worm</name>
    <name type="synonym">Meloidogyne mayaguensis</name>
    <dbReference type="NCBI Taxonomy" id="390850"/>
    <lineage>
        <taxon>Eukaryota</taxon>
        <taxon>Metazoa</taxon>
        <taxon>Ecdysozoa</taxon>
        <taxon>Nematoda</taxon>
        <taxon>Chromadorea</taxon>
        <taxon>Rhabditida</taxon>
        <taxon>Tylenchina</taxon>
        <taxon>Tylenchomorpha</taxon>
        <taxon>Tylenchoidea</taxon>
        <taxon>Meloidogynidae</taxon>
        <taxon>Meloidogyninae</taxon>
        <taxon>Meloidogyne</taxon>
    </lineage>
</organism>
<reference evidence="2 3" key="1">
    <citation type="submission" date="2020-08" db="EMBL/GenBank/DDBJ databases">
        <authorList>
            <person name="Koutsovoulos G."/>
            <person name="Danchin GJ E."/>
        </authorList>
    </citation>
    <scope>NUCLEOTIDE SEQUENCE [LARGE SCALE GENOMIC DNA]</scope>
</reference>
<name>A0A6V7W534_MELEN</name>
<evidence type="ECO:0000313" key="2">
    <source>
        <dbReference type="EMBL" id="CAD2182263.1"/>
    </source>
</evidence>
<accession>A0A6V7W534</accession>
<dbReference type="EMBL" id="CAJEWN010000425">
    <property type="protein sequence ID" value="CAD2182263.1"/>
    <property type="molecule type" value="Genomic_DNA"/>
</dbReference>
<comment type="caution">
    <text evidence="2">The sequence shown here is derived from an EMBL/GenBank/DDBJ whole genome shotgun (WGS) entry which is preliminary data.</text>
</comment>
<gene>
    <name evidence="2" type="ORF">MENT_LOCUS34461</name>
</gene>
<evidence type="ECO:0000313" key="3">
    <source>
        <dbReference type="Proteomes" id="UP000580250"/>
    </source>
</evidence>
<dbReference type="Proteomes" id="UP000580250">
    <property type="component" value="Unassembled WGS sequence"/>
</dbReference>
<dbReference type="AlphaFoldDB" id="A0A6V7W534"/>
<keyword evidence="1" id="KW-1133">Transmembrane helix</keyword>
<protein>
    <submittedName>
        <fullName evidence="2">Uncharacterized protein</fullName>
    </submittedName>
</protein>
<evidence type="ECO:0000256" key="1">
    <source>
        <dbReference type="SAM" id="Phobius"/>
    </source>
</evidence>
<keyword evidence="1" id="KW-0472">Membrane</keyword>
<feature type="transmembrane region" description="Helical" evidence="1">
    <location>
        <begin position="6"/>
        <end position="27"/>
    </location>
</feature>